<accession>A0A6V7HJU8</accession>
<feature type="compositionally biased region" description="Basic and acidic residues" evidence="1">
    <location>
        <begin position="41"/>
        <end position="58"/>
    </location>
</feature>
<evidence type="ECO:0000256" key="1">
    <source>
        <dbReference type="SAM" id="MobiDB-lite"/>
    </source>
</evidence>
<dbReference type="EMBL" id="CAJDYZ010012730">
    <property type="protein sequence ID" value="CAD1480777.1"/>
    <property type="molecule type" value="Genomic_DNA"/>
</dbReference>
<feature type="region of interest" description="Disordered" evidence="1">
    <location>
        <begin position="40"/>
        <end position="77"/>
    </location>
</feature>
<evidence type="ECO:0000313" key="2">
    <source>
        <dbReference type="EMBL" id="CAD1480777.1"/>
    </source>
</evidence>
<gene>
    <name evidence="2" type="ORF">MHI_LOCUS962245</name>
</gene>
<organism evidence="2 3">
    <name type="scientific">Heterotrigona itama</name>
    <dbReference type="NCBI Taxonomy" id="395501"/>
    <lineage>
        <taxon>Eukaryota</taxon>
        <taxon>Metazoa</taxon>
        <taxon>Ecdysozoa</taxon>
        <taxon>Arthropoda</taxon>
        <taxon>Hexapoda</taxon>
        <taxon>Insecta</taxon>
        <taxon>Pterygota</taxon>
        <taxon>Neoptera</taxon>
        <taxon>Endopterygota</taxon>
        <taxon>Hymenoptera</taxon>
        <taxon>Apocrita</taxon>
        <taxon>Aculeata</taxon>
        <taxon>Apoidea</taxon>
        <taxon>Anthophila</taxon>
        <taxon>Apidae</taxon>
        <taxon>Heterotrigona</taxon>
    </lineage>
</organism>
<feature type="non-terminal residue" evidence="2">
    <location>
        <position position="77"/>
    </location>
</feature>
<feature type="non-terminal residue" evidence="2">
    <location>
        <position position="1"/>
    </location>
</feature>
<sequence>PPRICGNRKGKLISRVTPCSVDGFRKSNHVPDIAKKVRKRSNVDIRNDRPELSTRGDASESSNAFSDVTARQEPPPV</sequence>
<comment type="caution">
    <text evidence="2">The sequence shown here is derived from an EMBL/GenBank/DDBJ whole genome shotgun (WGS) entry which is preliminary data.</text>
</comment>
<proteinExistence type="predicted"/>
<evidence type="ECO:0000313" key="3">
    <source>
        <dbReference type="Proteomes" id="UP000752696"/>
    </source>
</evidence>
<protein>
    <submittedName>
        <fullName evidence="2">Uncharacterized protein</fullName>
    </submittedName>
</protein>
<dbReference type="Proteomes" id="UP000752696">
    <property type="component" value="Unassembled WGS sequence"/>
</dbReference>
<dbReference type="AlphaFoldDB" id="A0A6V7HJU8"/>
<name>A0A6V7HJU8_9HYME</name>
<keyword evidence="3" id="KW-1185">Reference proteome</keyword>
<reference evidence="2" key="1">
    <citation type="submission" date="2020-07" db="EMBL/GenBank/DDBJ databases">
        <authorList>
            <person name="Nazaruddin N."/>
        </authorList>
    </citation>
    <scope>NUCLEOTIDE SEQUENCE</scope>
</reference>